<dbReference type="Proteomes" id="UP000634136">
    <property type="component" value="Unassembled WGS sequence"/>
</dbReference>
<gene>
    <name evidence="1" type="ORF">G2W53_042280</name>
</gene>
<sequence length="42" mass="4718">MGKMSCSIKQAKLGRKEGAFYLDGQTTTPYLLGLRVRNQDKL</sequence>
<dbReference type="EMBL" id="JAAIUW010000013">
    <property type="protein sequence ID" value="KAF7803169.1"/>
    <property type="molecule type" value="Genomic_DNA"/>
</dbReference>
<protein>
    <submittedName>
        <fullName evidence="1">Uncharacterized protein</fullName>
    </submittedName>
</protein>
<dbReference type="AlphaFoldDB" id="A0A834SGG6"/>
<reference evidence="1" key="1">
    <citation type="submission" date="2020-09" db="EMBL/GenBank/DDBJ databases">
        <title>Genome-Enabled Discovery of Anthraquinone Biosynthesis in Senna tora.</title>
        <authorList>
            <person name="Kang S.-H."/>
            <person name="Pandey R.P."/>
            <person name="Lee C.-M."/>
            <person name="Sim J.-S."/>
            <person name="Jeong J.-T."/>
            <person name="Choi B.-S."/>
            <person name="Jung M."/>
            <person name="Ginzburg D."/>
            <person name="Zhao K."/>
            <person name="Won S.Y."/>
            <person name="Oh T.-J."/>
            <person name="Yu Y."/>
            <person name="Kim N.-H."/>
            <person name="Lee O.R."/>
            <person name="Lee T.-H."/>
            <person name="Bashyal P."/>
            <person name="Kim T.-S."/>
            <person name="Lee W.-H."/>
            <person name="Kawkins C."/>
            <person name="Kim C.-K."/>
            <person name="Kim J.S."/>
            <person name="Ahn B.O."/>
            <person name="Rhee S.Y."/>
            <person name="Sohng J.K."/>
        </authorList>
    </citation>
    <scope>NUCLEOTIDE SEQUENCE</scope>
    <source>
        <tissue evidence="1">Leaf</tissue>
    </source>
</reference>
<name>A0A834SGG6_9FABA</name>
<keyword evidence="2" id="KW-1185">Reference proteome</keyword>
<evidence type="ECO:0000313" key="2">
    <source>
        <dbReference type="Proteomes" id="UP000634136"/>
    </source>
</evidence>
<organism evidence="1 2">
    <name type="scientific">Senna tora</name>
    <dbReference type="NCBI Taxonomy" id="362788"/>
    <lineage>
        <taxon>Eukaryota</taxon>
        <taxon>Viridiplantae</taxon>
        <taxon>Streptophyta</taxon>
        <taxon>Embryophyta</taxon>
        <taxon>Tracheophyta</taxon>
        <taxon>Spermatophyta</taxon>
        <taxon>Magnoliopsida</taxon>
        <taxon>eudicotyledons</taxon>
        <taxon>Gunneridae</taxon>
        <taxon>Pentapetalae</taxon>
        <taxon>rosids</taxon>
        <taxon>fabids</taxon>
        <taxon>Fabales</taxon>
        <taxon>Fabaceae</taxon>
        <taxon>Caesalpinioideae</taxon>
        <taxon>Cassia clade</taxon>
        <taxon>Senna</taxon>
    </lineage>
</organism>
<evidence type="ECO:0000313" key="1">
    <source>
        <dbReference type="EMBL" id="KAF7803169.1"/>
    </source>
</evidence>
<comment type="caution">
    <text evidence="1">The sequence shown here is derived from an EMBL/GenBank/DDBJ whole genome shotgun (WGS) entry which is preliminary data.</text>
</comment>
<accession>A0A834SGG6</accession>
<proteinExistence type="predicted"/>